<feature type="repeat" description="ANK" evidence="3">
    <location>
        <begin position="160"/>
        <end position="192"/>
    </location>
</feature>
<dbReference type="Pfam" id="PF12796">
    <property type="entry name" value="Ank_2"/>
    <property type="match status" value="1"/>
</dbReference>
<evidence type="ECO:0000313" key="5">
    <source>
        <dbReference type="EMBL" id="MFB3170051.1"/>
    </source>
</evidence>
<dbReference type="InterPro" id="IPR050776">
    <property type="entry name" value="Ank_Repeat/CDKN_Inhibitor"/>
</dbReference>
<evidence type="ECO:0000256" key="2">
    <source>
        <dbReference type="ARBA" id="ARBA00023043"/>
    </source>
</evidence>
<dbReference type="Proteomes" id="UP001241748">
    <property type="component" value="Unassembled WGS sequence"/>
</dbReference>
<protein>
    <submittedName>
        <fullName evidence="5">Ankyrin repeat domain-containing protein</fullName>
    </submittedName>
</protein>
<sequence length="217" mass="23716">MNKVFSTLLGCLLVVSIVMFKHFYIDASNHESLADSAKIVDQQLAEVFSEETEIAEEETDVIEEKETVTPLETSDENTNSQEETSNTVSFTDDDVAQAILFGDTAKISTYLENGLSPNHILYQGESGERTLLLLAVANAQNGSLQTLLEYNADPNLMDSMGISPLMGATISHNKQAVELLLSFGADRMLKNKFGVIAYEMAASKGYDDLIPLLTPIP</sequence>
<dbReference type="SUPFAM" id="SSF48403">
    <property type="entry name" value="Ankyrin repeat"/>
    <property type="match status" value="1"/>
</dbReference>
<feature type="compositionally biased region" description="Polar residues" evidence="4">
    <location>
        <begin position="70"/>
        <end position="86"/>
    </location>
</feature>
<gene>
    <name evidence="5" type="ORF">P5G62_023375</name>
</gene>
<keyword evidence="6" id="KW-1185">Reference proteome</keyword>
<name>A0ABV4YZT5_9BACI</name>
<keyword evidence="2 3" id="KW-0040">ANK repeat</keyword>
<dbReference type="InterPro" id="IPR036770">
    <property type="entry name" value="Ankyrin_rpt-contain_sf"/>
</dbReference>
<dbReference type="InterPro" id="IPR002110">
    <property type="entry name" value="Ankyrin_rpt"/>
</dbReference>
<dbReference type="PROSITE" id="PS50088">
    <property type="entry name" value="ANK_REPEAT"/>
    <property type="match status" value="1"/>
</dbReference>
<dbReference type="RefSeq" id="WP_306074606.1">
    <property type="nucleotide sequence ID" value="NZ_JAROBZ020000002.1"/>
</dbReference>
<evidence type="ECO:0000256" key="4">
    <source>
        <dbReference type="SAM" id="MobiDB-lite"/>
    </source>
</evidence>
<evidence type="ECO:0000256" key="1">
    <source>
        <dbReference type="ARBA" id="ARBA00022737"/>
    </source>
</evidence>
<organism evidence="5 6">
    <name type="scientific">Neobacillus driksii</name>
    <dbReference type="NCBI Taxonomy" id="3035913"/>
    <lineage>
        <taxon>Bacteria</taxon>
        <taxon>Bacillati</taxon>
        <taxon>Bacillota</taxon>
        <taxon>Bacilli</taxon>
        <taxon>Bacillales</taxon>
        <taxon>Bacillaceae</taxon>
        <taxon>Neobacillus</taxon>
    </lineage>
</organism>
<proteinExistence type="predicted"/>
<comment type="caution">
    <text evidence="5">The sequence shown here is derived from an EMBL/GenBank/DDBJ whole genome shotgun (WGS) entry which is preliminary data.</text>
</comment>
<dbReference type="EMBL" id="JAROBZ020000002">
    <property type="protein sequence ID" value="MFB3170051.1"/>
    <property type="molecule type" value="Genomic_DNA"/>
</dbReference>
<accession>A0ABV4YZT5</accession>
<dbReference type="Gene3D" id="1.25.40.20">
    <property type="entry name" value="Ankyrin repeat-containing domain"/>
    <property type="match status" value="1"/>
</dbReference>
<keyword evidence="1" id="KW-0677">Repeat</keyword>
<evidence type="ECO:0000313" key="6">
    <source>
        <dbReference type="Proteomes" id="UP001241748"/>
    </source>
</evidence>
<evidence type="ECO:0000256" key="3">
    <source>
        <dbReference type="PROSITE-ProRule" id="PRU00023"/>
    </source>
</evidence>
<feature type="region of interest" description="Disordered" evidence="4">
    <location>
        <begin position="57"/>
        <end position="86"/>
    </location>
</feature>
<dbReference type="PANTHER" id="PTHR24201">
    <property type="entry name" value="ANK_REP_REGION DOMAIN-CONTAINING PROTEIN"/>
    <property type="match status" value="1"/>
</dbReference>
<reference evidence="5 6" key="1">
    <citation type="submission" date="2024-05" db="EMBL/GenBank/DDBJ databases">
        <authorList>
            <person name="Venkateswaran K."/>
        </authorList>
    </citation>
    <scope>NUCLEOTIDE SEQUENCE [LARGE SCALE GENOMIC DNA]</scope>
    <source>
        <strain evidence="5 6">179-C4-2-HS</strain>
    </source>
</reference>
<dbReference type="SMART" id="SM00248">
    <property type="entry name" value="ANK"/>
    <property type="match status" value="2"/>
</dbReference>